<accession>A0A9X1YAU6</accession>
<dbReference type="InterPro" id="IPR018060">
    <property type="entry name" value="HTH_AraC"/>
</dbReference>
<dbReference type="SUPFAM" id="SSF46689">
    <property type="entry name" value="Homeodomain-like"/>
    <property type="match status" value="1"/>
</dbReference>
<comment type="caution">
    <text evidence="5">The sequence shown here is derived from an EMBL/GenBank/DDBJ whole genome shotgun (WGS) entry which is preliminary data.</text>
</comment>
<dbReference type="InterPro" id="IPR009057">
    <property type="entry name" value="Homeodomain-like_sf"/>
</dbReference>
<dbReference type="SMART" id="SM00342">
    <property type="entry name" value="HTH_ARAC"/>
    <property type="match status" value="1"/>
</dbReference>
<dbReference type="Proteomes" id="UP001139516">
    <property type="component" value="Unassembled WGS sequence"/>
</dbReference>
<name>A0A9X1YAU6_9PROT</name>
<dbReference type="GO" id="GO:0000976">
    <property type="term" value="F:transcription cis-regulatory region binding"/>
    <property type="evidence" value="ECO:0007669"/>
    <property type="project" value="TreeGrafter"/>
</dbReference>
<gene>
    <name evidence="5" type="ORF">M0638_20250</name>
</gene>
<dbReference type="GO" id="GO:0003700">
    <property type="term" value="F:DNA-binding transcription factor activity"/>
    <property type="evidence" value="ECO:0007669"/>
    <property type="project" value="InterPro"/>
</dbReference>
<evidence type="ECO:0000259" key="4">
    <source>
        <dbReference type="PROSITE" id="PS01124"/>
    </source>
</evidence>
<dbReference type="PROSITE" id="PS01124">
    <property type="entry name" value="HTH_ARAC_FAMILY_2"/>
    <property type="match status" value="1"/>
</dbReference>
<keyword evidence="2" id="KW-0238">DNA-binding</keyword>
<evidence type="ECO:0000313" key="6">
    <source>
        <dbReference type="Proteomes" id="UP001139516"/>
    </source>
</evidence>
<reference evidence="5" key="1">
    <citation type="submission" date="2022-04" db="EMBL/GenBank/DDBJ databases">
        <title>Roseomonas acroporae sp. nov., isolated from coral Acropora digitifera.</title>
        <authorList>
            <person name="Sun H."/>
        </authorList>
    </citation>
    <scope>NUCLEOTIDE SEQUENCE</scope>
    <source>
        <strain evidence="5">NAR14</strain>
    </source>
</reference>
<dbReference type="PANTHER" id="PTHR47894">
    <property type="entry name" value="HTH-TYPE TRANSCRIPTIONAL REGULATOR GADX"/>
    <property type="match status" value="1"/>
</dbReference>
<dbReference type="EMBL" id="JALPRX010000093">
    <property type="protein sequence ID" value="MCK8786708.1"/>
    <property type="molecule type" value="Genomic_DNA"/>
</dbReference>
<keyword evidence="6" id="KW-1185">Reference proteome</keyword>
<dbReference type="RefSeq" id="WP_248668822.1">
    <property type="nucleotide sequence ID" value="NZ_JALPRX010000093.1"/>
</dbReference>
<evidence type="ECO:0000256" key="1">
    <source>
        <dbReference type="ARBA" id="ARBA00023015"/>
    </source>
</evidence>
<keyword evidence="1" id="KW-0805">Transcription regulation</keyword>
<organism evidence="5 6">
    <name type="scientific">Roseomonas acroporae</name>
    <dbReference type="NCBI Taxonomy" id="2937791"/>
    <lineage>
        <taxon>Bacteria</taxon>
        <taxon>Pseudomonadati</taxon>
        <taxon>Pseudomonadota</taxon>
        <taxon>Alphaproteobacteria</taxon>
        <taxon>Acetobacterales</taxon>
        <taxon>Roseomonadaceae</taxon>
        <taxon>Roseomonas</taxon>
    </lineage>
</organism>
<dbReference type="Pfam" id="PF12625">
    <property type="entry name" value="Arabinose_bd"/>
    <property type="match status" value="1"/>
</dbReference>
<dbReference type="Pfam" id="PF12833">
    <property type="entry name" value="HTH_18"/>
    <property type="match status" value="1"/>
</dbReference>
<proteinExistence type="predicted"/>
<feature type="domain" description="HTH araC/xylS-type" evidence="4">
    <location>
        <begin position="212"/>
        <end position="309"/>
    </location>
</feature>
<evidence type="ECO:0000256" key="2">
    <source>
        <dbReference type="ARBA" id="ARBA00023125"/>
    </source>
</evidence>
<evidence type="ECO:0000313" key="5">
    <source>
        <dbReference type="EMBL" id="MCK8786708.1"/>
    </source>
</evidence>
<dbReference type="PANTHER" id="PTHR47894:SF1">
    <property type="entry name" value="HTH-TYPE TRANSCRIPTIONAL REGULATOR VQSM"/>
    <property type="match status" value="1"/>
</dbReference>
<dbReference type="GO" id="GO:0005829">
    <property type="term" value="C:cytosol"/>
    <property type="evidence" value="ECO:0007669"/>
    <property type="project" value="TreeGrafter"/>
</dbReference>
<dbReference type="Gene3D" id="1.10.10.60">
    <property type="entry name" value="Homeodomain-like"/>
    <property type="match status" value="1"/>
</dbReference>
<dbReference type="InterPro" id="IPR032687">
    <property type="entry name" value="AraC-type_N"/>
</dbReference>
<keyword evidence="3" id="KW-0804">Transcription</keyword>
<evidence type="ECO:0000256" key="3">
    <source>
        <dbReference type="ARBA" id="ARBA00023163"/>
    </source>
</evidence>
<dbReference type="AlphaFoldDB" id="A0A9X1YAU6"/>
<protein>
    <submittedName>
        <fullName evidence="5">AraC family transcriptional regulator</fullName>
    </submittedName>
</protein>
<sequence length="325" mass="35579">MDPGAALRQAGIVPEATLDPEGRVAVERFEALSAHAMRELDDEALGWFSRRLPWGSYGMLLRASLPSPTLDVALRRWCRHHGLLTGDVRLELRVEGRDAVVTVQERSDLGALREFCLVSLLRNLHGVACWLVDSRIALGGVWLPFAAPAHAGLYRHMFHAEAGFDAAAADLRFDAAYLALPVGRDDAGLRRLLQQPLPLMSRQYRQDRLLSRRIAGFVGRGDGGTADLGQIAAAFGISVRHLQRQLRNEGTSVGALVAGARRRRAEELLLQGDLPLKRIARLLGYSDESTFGRAFLRWTGRSPAAFRKGEAVPADGAGRNGAGRR</sequence>